<gene>
    <name evidence="6" type="ORF">CTAYLR_002944</name>
</gene>
<evidence type="ECO:0000256" key="1">
    <source>
        <dbReference type="ARBA" id="ARBA00022676"/>
    </source>
</evidence>
<accession>A0AAD7UP83</accession>
<feature type="compositionally biased region" description="Basic residues" evidence="4">
    <location>
        <begin position="271"/>
        <end position="280"/>
    </location>
</feature>
<keyword evidence="2" id="KW-0808">Transferase</keyword>
<feature type="domain" description="Glycosyltransferase 61 catalytic" evidence="5">
    <location>
        <begin position="122"/>
        <end position="365"/>
    </location>
</feature>
<evidence type="ECO:0000256" key="3">
    <source>
        <dbReference type="ARBA" id="ARBA00023180"/>
    </source>
</evidence>
<name>A0AAD7UP83_9STRA</name>
<dbReference type="PANTHER" id="PTHR20961">
    <property type="entry name" value="GLYCOSYLTRANSFERASE"/>
    <property type="match status" value="1"/>
</dbReference>
<dbReference type="AlphaFoldDB" id="A0AAD7UP83"/>
<dbReference type="PANTHER" id="PTHR20961:SF124">
    <property type="entry name" value="GLYCOSYLTRANSFERASE"/>
    <property type="match status" value="1"/>
</dbReference>
<keyword evidence="1" id="KW-0328">Glycosyltransferase</keyword>
<sequence length="831" mass="94992">MQSPSFVGGGRSRIECFLRGERVSFAEPADCHGKPPFWRWWHDYRNCYASNVCLLRGTLTVYGSNASEDHDLQALAVHRSLACVDWISTTRYEVEVRDEPFPTRGVFYHDAPALHSSRILPGHFGHDVLNSLFYAFETFSRANLTAWLRRGARRRPSAWAVEDDLLVAPVLDSFVDHVQYGPRSRAWNERHCFRLAMLGSSHAWDANLVFRRNSPTRLKRRVWREYRDLLLERFACSNTTAEEGCDDVIERVRRPRRRPYPAFCDGTSRSKSAKRKGNRKPRITVLTRSTVRGSSAALTANGRGRRILNSDELTKALGIFGTVVEADPGRMSLREQQLLMIETDVLVSRMGSQVVNAMFMRPGSLCVEVEAPDPAHLYYDHPSTFEEIAEIFGHVFVRSTQQEESAEANDPSTFAMVGDVLECCRECRGPPGMVAFLDKNLARSCCKRCSHANKVGTLARRDSENTDFYLRSKWFMNWWLSNSRANIPEILDLVAQHLRRCPEAGDQKGDDDGDDEKRRANAPRQSYSELGVYRPSPWEREWVEAIGDRESDDLEWLPGCEAMRRDEPKARRWLDWAAAPSGADAPTDVFSSWTRGDFTVGIIEPLVGHLRHPFFHCVGDKRDTFDLMFSKDYLILATARAVRPGASKFFFDAGASNAYDNCWWGCTKWFVDAYRARGIDFDRILLWEATPADPKAYWASVPPDVKPKLQYFNVPLNSAPPDNLWHHLRALAKPDDFVVVKLDIDNYDIEVALVRTLLASPDLLALVDEFFWEHHVNGSPLRRTRVSFLDSHNIGWHHQVPQQSAPDGHLRDSYRFFSQLRAHGIRAHAWV</sequence>
<dbReference type="EMBL" id="JAQMWT010000055">
    <property type="protein sequence ID" value="KAJ8612234.1"/>
    <property type="molecule type" value="Genomic_DNA"/>
</dbReference>
<feature type="region of interest" description="Disordered" evidence="4">
    <location>
        <begin position="260"/>
        <end position="280"/>
    </location>
</feature>
<dbReference type="InterPro" id="IPR007657">
    <property type="entry name" value="Glycosyltransferase_61"/>
</dbReference>
<keyword evidence="3" id="KW-0325">Glycoprotein</keyword>
<comment type="caution">
    <text evidence="6">The sequence shown here is derived from an EMBL/GenBank/DDBJ whole genome shotgun (WGS) entry which is preliminary data.</text>
</comment>
<reference evidence="6" key="1">
    <citation type="submission" date="2023-01" db="EMBL/GenBank/DDBJ databases">
        <title>Metagenome sequencing of chrysophaentin producing Chrysophaeum taylorii.</title>
        <authorList>
            <person name="Davison J."/>
            <person name="Bewley C."/>
        </authorList>
    </citation>
    <scope>NUCLEOTIDE SEQUENCE</scope>
    <source>
        <strain evidence="6">NIES-1699</strain>
    </source>
</reference>
<proteinExistence type="predicted"/>
<evidence type="ECO:0000256" key="4">
    <source>
        <dbReference type="SAM" id="MobiDB-lite"/>
    </source>
</evidence>
<evidence type="ECO:0000313" key="7">
    <source>
        <dbReference type="Proteomes" id="UP001230188"/>
    </source>
</evidence>
<evidence type="ECO:0000256" key="2">
    <source>
        <dbReference type="ARBA" id="ARBA00022679"/>
    </source>
</evidence>
<dbReference type="Pfam" id="PF04577">
    <property type="entry name" value="Glyco_transf_61"/>
    <property type="match status" value="1"/>
</dbReference>
<organism evidence="6 7">
    <name type="scientific">Chrysophaeum taylorii</name>
    <dbReference type="NCBI Taxonomy" id="2483200"/>
    <lineage>
        <taxon>Eukaryota</taxon>
        <taxon>Sar</taxon>
        <taxon>Stramenopiles</taxon>
        <taxon>Ochrophyta</taxon>
        <taxon>Pelagophyceae</taxon>
        <taxon>Pelagomonadales</taxon>
        <taxon>Pelagomonadaceae</taxon>
        <taxon>Chrysophaeum</taxon>
    </lineage>
</organism>
<evidence type="ECO:0000313" key="6">
    <source>
        <dbReference type="EMBL" id="KAJ8612234.1"/>
    </source>
</evidence>
<dbReference type="InterPro" id="IPR049625">
    <property type="entry name" value="Glyco_transf_61_cat"/>
</dbReference>
<dbReference type="Proteomes" id="UP001230188">
    <property type="component" value="Unassembled WGS sequence"/>
</dbReference>
<protein>
    <recommendedName>
        <fullName evidence="5">Glycosyltransferase 61 catalytic domain-containing protein</fullName>
    </recommendedName>
</protein>
<dbReference type="GO" id="GO:0016757">
    <property type="term" value="F:glycosyltransferase activity"/>
    <property type="evidence" value="ECO:0007669"/>
    <property type="project" value="UniProtKB-KW"/>
</dbReference>
<evidence type="ECO:0000259" key="5">
    <source>
        <dbReference type="Pfam" id="PF04577"/>
    </source>
</evidence>
<keyword evidence="7" id="KW-1185">Reference proteome</keyword>